<gene>
    <name evidence="2" type="ORF">GQ607_017641</name>
</gene>
<dbReference type="EMBL" id="WOWK01000230">
    <property type="protein sequence ID" value="KAF0315134.1"/>
    <property type="molecule type" value="Genomic_DNA"/>
</dbReference>
<organism evidence="2 3">
    <name type="scientific">Colletotrichum asianum</name>
    <dbReference type="NCBI Taxonomy" id="702518"/>
    <lineage>
        <taxon>Eukaryota</taxon>
        <taxon>Fungi</taxon>
        <taxon>Dikarya</taxon>
        <taxon>Ascomycota</taxon>
        <taxon>Pezizomycotina</taxon>
        <taxon>Sordariomycetes</taxon>
        <taxon>Hypocreomycetidae</taxon>
        <taxon>Glomerellales</taxon>
        <taxon>Glomerellaceae</taxon>
        <taxon>Colletotrichum</taxon>
        <taxon>Colletotrichum gloeosporioides species complex</taxon>
    </lineage>
</organism>
<keyword evidence="3" id="KW-1185">Reference proteome</keyword>
<evidence type="ECO:0000313" key="3">
    <source>
        <dbReference type="Proteomes" id="UP000434172"/>
    </source>
</evidence>
<dbReference type="Proteomes" id="UP000434172">
    <property type="component" value="Unassembled WGS sequence"/>
</dbReference>
<feature type="region of interest" description="Disordered" evidence="1">
    <location>
        <begin position="1"/>
        <end position="29"/>
    </location>
</feature>
<sequence length="98" mass="10993">MTKQRVARRTPKPDVRAQDKTNGWRPVDGVRTGQQVTKIWLLHRFHLPCPSLTTAYLRSTHAVRVCRRGVSAQRPYVTPPGSDGMIDAPIAEMESPTS</sequence>
<dbReference type="AlphaFoldDB" id="A0A8H3VVY8"/>
<accession>A0A8H3VVY8</accession>
<protein>
    <submittedName>
        <fullName evidence="2">Uncharacterized protein</fullName>
    </submittedName>
</protein>
<proteinExistence type="predicted"/>
<feature type="region of interest" description="Disordered" evidence="1">
    <location>
        <begin position="73"/>
        <end position="98"/>
    </location>
</feature>
<name>A0A8H3VVY8_9PEZI</name>
<comment type="caution">
    <text evidence="2">The sequence shown here is derived from an EMBL/GenBank/DDBJ whole genome shotgun (WGS) entry which is preliminary data.</text>
</comment>
<reference evidence="2 3" key="1">
    <citation type="submission" date="2019-12" db="EMBL/GenBank/DDBJ databases">
        <title>A genome sequence resource for the geographically widespread anthracnose pathogen Colletotrichum asianum.</title>
        <authorList>
            <person name="Meng Y."/>
        </authorList>
    </citation>
    <scope>NUCLEOTIDE SEQUENCE [LARGE SCALE GENOMIC DNA]</scope>
    <source>
        <strain evidence="2 3">ICMP 18580</strain>
    </source>
</reference>
<feature type="compositionally biased region" description="Basic residues" evidence="1">
    <location>
        <begin position="1"/>
        <end position="10"/>
    </location>
</feature>
<evidence type="ECO:0000313" key="2">
    <source>
        <dbReference type="EMBL" id="KAF0315134.1"/>
    </source>
</evidence>
<evidence type="ECO:0000256" key="1">
    <source>
        <dbReference type="SAM" id="MobiDB-lite"/>
    </source>
</evidence>